<feature type="binding site" evidence="8">
    <location>
        <begin position="259"/>
        <end position="260"/>
    </location>
    <ligand>
        <name>substrate</name>
    </ligand>
</feature>
<feature type="site" description="Could be important to modulate the pK values of the two catalytic cysteine residues" evidence="8">
    <location>
        <position position="199"/>
    </location>
</feature>
<dbReference type="NCBIfam" id="TIGR00652">
    <property type="entry name" value="DapF"/>
    <property type="match status" value="1"/>
</dbReference>
<dbReference type="EC" id="5.1.1.7" evidence="3 8"/>
<dbReference type="SUPFAM" id="SSF54506">
    <property type="entry name" value="Diaminopimelate epimerase-like"/>
    <property type="match status" value="2"/>
</dbReference>
<feature type="site" description="Could be important to modulate the pK values of the two catalytic cysteine residues" evidence="8">
    <location>
        <position position="259"/>
    </location>
</feature>
<feature type="active site" evidence="9">
    <location>
        <position position="112"/>
    </location>
</feature>
<evidence type="ECO:0000256" key="9">
    <source>
        <dbReference type="PROSITE-ProRule" id="PRU10125"/>
    </source>
</evidence>
<keyword evidence="11" id="KW-1185">Reference proteome</keyword>
<dbReference type="EMBL" id="LQBM01000003">
    <property type="protein sequence ID" value="KUG58922.1"/>
    <property type="molecule type" value="Genomic_DNA"/>
</dbReference>
<dbReference type="PANTHER" id="PTHR31689:SF0">
    <property type="entry name" value="DIAMINOPIMELATE EPIMERASE"/>
    <property type="match status" value="1"/>
</dbReference>
<feature type="binding site" evidence="8">
    <location>
        <position position="230"/>
    </location>
    <ligand>
        <name>substrate</name>
    </ligand>
</feature>
<gene>
    <name evidence="8" type="primary">dapF</name>
    <name evidence="10" type="ORF">AVL63_02555</name>
</gene>
<comment type="pathway">
    <text evidence="1 8">Amino-acid biosynthesis; L-lysine biosynthesis via DAP pathway; DL-2,6-diaminopimelate from LL-2,6-diaminopimelate: step 1/1.</text>
</comment>
<accession>A0A0W8IG45</accession>
<dbReference type="GO" id="GO:0009089">
    <property type="term" value="P:lysine biosynthetic process via diaminopimelate"/>
    <property type="evidence" value="ECO:0007669"/>
    <property type="project" value="UniProtKB-UniRule"/>
</dbReference>
<feature type="binding site" evidence="8">
    <location>
        <position position="29"/>
    </location>
    <ligand>
        <name>substrate</name>
    </ligand>
</feature>
<sequence length="329" mass="34662">MKENRVAHHLTGLESLAGTAVTKAHATGNDFVMLADPLGEQDLEAHQAAALCDRHLGIGADGVIRAVPAHRVTGDAVVSRLLAENTELSSTDDEPLWFMDYRNSDGSVSEMCGNGVRAFAHFLIAEGLVELAEGHRLPVLTRAGLRSVRKVPEGYAIGMGVWSFLDPEQAAANASDALVIAAGLEEPRPALSISMGNPHTVVALSDEVTLQELNLYEAPKVDPVPPAGTNVEFVVPAEPLVTEDEDGQPVGRVRMRVHERGVGETMSCGTGACAAAAAVRVWAADDSVNLWKVDVPGGQVSVRFTAREDGAEDVELAGPAELVLTGTLT</sequence>
<evidence type="ECO:0000256" key="4">
    <source>
        <dbReference type="ARBA" id="ARBA00022605"/>
    </source>
</evidence>
<feature type="active site" description="Proton acceptor" evidence="8">
    <location>
        <position position="268"/>
    </location>
</feature>
<keyword evidence="6 8" id="KW-0413">Isomerase</keyword>
<keyword evidence="5 8" id="KW-0457">Lysine biosynthesis</keyword>
<dbReference type="HAMAP" id="MF_00197">
    <property type="entry name" value="DAP_epimerase"/>
    <property type="match status" value="1"/>
</dbReference>
<protein>
    <recommendedName>
        <fullName evidence="3 8">Diaminopimelate epimerase</fullName>
        <shortName evidence="8">DAP epimerase</shortName>
        <ecNumber evidence="3 8">5.1.1.7</ecNumber>
    </recommendedName>
    <alternativeName>
        <fullName evidence="8">PLP-independent amino acid racemase</fullName>
    </alternativeName>
</protein>
<comment type="subunit">
    <text evidence="8">Homodimer.</text>
</comment>
<evidence type="ECO:0000256" key="3">
    <source>
        <dbReference type="ARBA" id="ARBA00013080"/>
    </source>
</evidence>
<comment type="caution">
    <text evidence="10">The sequence shown here is derived from an EMBL/GenBank/DDBJ whole genome shotgun (WGS) entry which is preliminary data.</text>
</comment>
<reference evidence="11" key="1">
    <citation type="submission" date="2015-12" db="EMBL/GenBank/DDBJ databases">
        <authorList>
            <person name="Nair G.R."/>
            <person name="Kaur G."/>
            <person name="Mayilraj S."/>
        </authorList>
    </citation>
    <scope>NUCLEOTIDE SEQUENCE [LARGE SCALE GENOMIC DNA]</scope>
    <source>
        <strain evidence="11">CD08_7</strain>
    </source>
</reference>
<dbReference type="PANTHER" id="PTHR31689">
    <property type="entry name" value="DIAMINOPIMELATE EPIMERASE, CHLOROPLASTIC"/>
    <property type="match status" value="1"/>
</dbReference>
<evidence type="ECO:0000256" key="5">
    <source>
        <dbReference type="ARBA" id="ARBA00023154"/>
    </source>
</evidence>
<evidence type="ECO:0000256" key="7">
    <source>
        <dbReference type="ARBA" id="ARBA00051712"/>
    </source>
</evidence>
<comment type="caution">
    <text evidence="8">Lacks conserved residue(s) required for the propagation of feature annotation.</text>
</comment>
<feature type="binding site" evidence="8">
    <location>
        <position position="197"/>
    </location>
    <ligand>
        <name>substrate</name>
    </ligand>
</feature>
<feature type="binding site" evidence="8">
    <location>
        <position position="103"/>
    </location>
    <ligand>
        <name>substrate</name>
    </ligand>
</feature>
<evidence type="ECO:0000256" key="6">
    <source>
        <dbReference type="ARBA" id="ARBA00023235"/>
    </source>
</evidence>
<feature type="binding site" evidence="8">
    <location>
        <begin position="269"/>
        <end position="270"/>
    </location>
    <ligand>
        <name>substrate</name>
    </ligand>
</feature>
<dbReference type="InterPro" id="IPR001653">
    <property type="entry name" value="DAP_epimerase_DapF"/>
</dbReference>
<evidence type="ECO:0000256" key="1">
    <source>
        <dbReference type="ARBA" id="ARBA00005196"/>
    </source>
</evidence>
<proteinExistence type="inferred from homology"/>
<comment type="similarity">
    <text evidence="2 8">Belongs to the diaminopimelate epimerase family.</text>
</comment>
<dbReference type="STRING" id="317018.AVL63_02555"/>
<comment type="function">
    <text evidence="8">Catalyzes the stereoinversion of LL-2,6-diaminopimelate (L,L-DAP) to meso-diaminopimelate (meso-DAP), a precursor of L-lysine and an essential component of the bacterial peptidoglycan.</text>
</comment>
<dbReference type="Pfam" id="PF01678">
    <property type="entry name" value="DAP_epimerase"/>
    <property type="match status" value="2"/>
</dbReference>
<evidence type="ECO:0000313" key="10">
    <source>
        <dbReference type="EMBL" id="KUG58922.1"/>
    </source>
</evidence>
<dbReference type="GO" id="GO:0008837">
    <property type="term" value="F:diaminopimelate epimerase activity"/>
    <property type="evidence" value="ECO:0007669"/>
    <property type="project" value="UniProtKB-UniRule"/>
</dbReference>
<dbReference type="InterPro" id="IPR018510">
    <property type="entry name" value="DAP_epimerase_AS"/>
</dbReference>
<evidence type="ECO:0000256" key="2">
    <source>
        <dbReference type="ARBA" id="ARBA00010219"/>
    </source>
</evidence>
<comment type="subcellular location">
    <subcellularLocation>
        <location evidence="8">Cytoplasm</location>
    </subcellularLocation>
</comment>
<evidence type="ECO:0000256" key="8">
    <source>
        <dbReference type="HAMAP-Rule" id="MF_00197"/>
    </source>
</evidence>
<feature type="active site" description="Proton donor" evidence="8">
    <location>
        <position position="112"/>
    </location>
</feature>
<dbReference type="Proteomes" id="UP000054023">
    <property type="component" value="Unassembled WGS sequence"/>
</dbReference>
<organism evidence="10 11">
    <name type="scientific">Nesterenkonia jeotgali</name>
    <dbReference type="NCBI Taxonomy" id="317018"/>
    <lineage>
        <taxon>Bacteria</taxon>
        <taxon>Bacillati</taxon>
        <taxon>Actinomycetota</taxon>
        <taxon>Actinomycetes</taxon>
        <taxon>Micrococcales</taxon>
        <taxon>Micrococcaceae</taxon>
        <taxon>Nesterenkonia</taxon>
    </lineage>
</organism>
<comment type="catalytic activity">
    <reaction evidence="7 8">
        <text>(2S,6S)-2,6-diaminopimelate = meso-2,6-diaminopimelate</text>
        <dbReference type="Rhea" id="RHEA:15393"/>
        <dbReference type="ChEBI" id="CHEBI:57609"/>
        <dbReference type="ChEBI" id="CHEBI:57791"/>
        <dbReference type="EC" id="5.1.1.7"/>
    </reaction>
</comment>
<dbReference type="PROSITE" id="PS01326">
    <property type="entry name" value="DAP_EPIMERASE"/>
    <property type="match status" value="1"/>
</dbReference>
<keyword evidence="8" id="KW-0963">Cytoplasm</keyword>
<keyword evidence="4 8" id="KW-0028">Amino-acid biosynthesis</keyword>
<dbReference type="UniPathway" id="UPA00034">
    <property type="reaction ID" value="UER00025"/>
</dbReference>
<dbReference type="AlphaFoldDB" id="A0A0W8IG45"/>
<dbReference type="Gene3D" id="3.10.310.10">
    <property type="entry name" value="Diaminopimelate Epimerase, Chain A, domain 1"/>
    <property type="match status" value="2"/>
</dbReference>
<evidence type="ECO:0000313" key="11">
    <source>
        <dbReference type="Proteomes" id="UP000054023"/>
    </source>
</evidence>
<name>A0A0W8IG45_9MICC</name>
<dbReference type="GO" id="GO:0005829">
    <property type="term" value="C:cytosol"/>
    <property type="evidence" value="ECO:0007669"/>
    <property type="project" value="TreeGrafter"/>
</dbReference>
<feature type="binding site" evidence="8">
    <location>
        <begin position="113"/>
        <end position="114"/>
    </location>
    <ligand>
        <name>substrate</name>
    </ligand>
</feature>